<protein>
    <recommendedName>
        <fullName evidence="2">Mos1 transposase HTH domain-containing protein</fullName>
    </recommendedName>
</protein>
<feature type="non-terminal residue" evidence="1">
    <location>
        <position position="128"/>
    </location>
</feature>
<evidence type="ECO:0008006" key="2">
    <source>
        <dbReference type="Google" id="ProtNLM"/>
    </source>
</evidence>
<dbReference type="HOGENOM" id="CLU_1965116_0_0_1"/>
<dbReference type="PANTHER" id="PTHR47326">
    <property type="entry name" value="TRANSPOSABLE ELEMENT TC3 TRANSPOSASE-LIKE PROTEIN"/>
    <property type="match status" value="1"/>
</dbReference>
<gene>
    <name evidence="1" type="ORF">SINV_15943</name>
</gene>
<proteinExistence type="predicted"/>
<dbReference type="PANTHER" id="PTHR47326:SF1">
    <property type="entry name" value="HTH PSQ-TYPE DOMAIN-CONTAINING PROTEIN"/>
    <property type="match status" value="1"/>
</dbReference>
<organism>
    <name type="scientific">Solenopsis invicta</name>
    <name type="common">Red imported fire ant</name>
    <name type="synonym">Solenopsis wagneri</name>
    <dbReference type="NCBI Taxonomy" id="13686"/>
    <lineage>
        <taxon>Eukaryota</taxon>
        <taxon>Metazoa</taxon>
        <taxon>Ecdysozoa</taxon>
        <taxon>Arthropoda</taxon>
        <taxon>Hexapoda</taxon>
        <taxon>Insecta</taxon>
        <taxon>Pterygota</taxon>
        <taxon>Neoptera</taxon>
        <taxon>Endopterygota</taxon>
        <taxon>Hymenoptera</taxon>
        <taxon>Apocrita</taxon>
        <taxon>Aculeata</taxon>
        <taxon>Formicoidea</taxon>
        <taxon>Formicidae</taxon>
        <taxon>Myrmicinae</taxon>
        <taxon>Solenopsis</taxon>
    </lineage>
</organism>
<feature type="non-terminal residue" evidence="1">
    <location>
        <position position="1"/>
    </location>
</feature>
<accession>E9IS81</accession>
<dbReference type="OMA" id="CEEMMNQ"/>
<evidence type="ECO:0000313" key="1">
    <source>
        <dbReference type="EMBL" id="EFZ16580.1"/>
    </source>
</evidence>
<dbReference type="EMBL" id="GL765304">
    <property type="protein sequence ID" value="EFZ16580.1"/>
    <property type="molecule type" value="Genomic_DNA"/>
</dbReference>
<reference evidence="1" key="1">
    <citation type="journal article" date="2011" name="Proc. Natl. Acad. Sci. U.S.A.">
        <title>The genome of the fire ant Solenopsis invicta.</title>
        <authorList>
            <person name="Wurm Y."/>
            <person name="Wang J."/>
            <person name="Riba-Grognuz O."/>
            <person name="Corona M."/>
            <person name="Nygaard S."/>
            <person name="Hunt B.G."/>
            <person name="Ingram K.K."/>
            <person name="Falquet L."/>
            <person name="Nipitwattanaphon M."/>
            <person name="Gotzek D."/>
            <person name="Dijkstra M.B."/>
            <person name="Oettler J."/>
            <person name="Comtesse F."/>
            <person name="Shih C.J."/>
            <person name="Wu W.J."/>
            <person name="Yang C.C."/>
            <person name="Thomas J."/>
            <person name="Beaudoing E."/>
            <person name="Pradervand S."/>
            <person name="Flegel V."/>
            <person name="Cook E.D."/>
            <person name="Fabbretti R."/>
            <person name="Stockinger H."/>
            <person name="Long L."/>
            <person name="Farmerie W.G."/>
            <person name="Oakey J."/>
            <person name="Boomsma J.J."/>
            <person name="Pamilo P."/>
            <person name="Yi S.V."/>
            <person name="Heinze J."/>
            <person name="Goodisman M.A."/>
            <person name="Farinelli L."/>
            <person name="Harshman K."/>
            <person name="Hulo N."/>
            <person name="Cerutti L."/>
            <person name="Xenarios I."/>
            <person name="Shoemaker D."/>
            <person name="Keller L."/>
        </authorList>
    </citation>
    <scope>NUCLEOTIDE SEQUENCE [LARGE SCALE GENOMIC DNA]</scope>
</reference>
<sequence>RQGGQGISAATVQKTCNRFQNTGCIKDRQKSGKPKIATNEDISIEILQLFVEDPHTSTRKVAQAHDCSYQSVVRVLKDFKFHPYKINLVQEFFAHDFYCRLEFCDVMMQKIDDQPEFQNKIVFSNEAT</sequence>
<name>E9IS81_SOLIN</name>
<dbReference type="AlphaFoldDB" id="E9IS81"/>